<evidence type="ECO:0000256" key="1">
    <source>
        <dbReference type="SAM" id="MobiDB-lite"/>
    </source>
</evidence>
<evidence type="ECO:0000313" key="4">
    <source>
        <dbReference type="Proteomes" id="UP000289738"/>
    </source>
</evidence>
<proteinExistence type="predicted"/>
<feature type="compositionally biased region" description="Basic and acidic residues" evidence="1">
    <location>
        <begin position="430"/>
        <end position="443"/>
    </location>
</feature>
<evidence type="ECO:0000313" key="3">
    <source>
        <dbReference type="EMBL" id="RYR20214.1"/>
    </source>
</evidence>
<dbReference type="Proteomes" id="UP000289738">
    <property type="component" value="Chromosome B03"/>
</dbReference>
<dbReference type="Pfam" id="PF10536">
    <property type="entry name" value="PMD"/>
    <property type="match status" value="1"/>
</dbReference>
<dbReference type="STRING" id="3818.A0A445A195"/>
<dbReference type="GO" id="GO:0010073">
    <property type="term" value="P:meristem maintenance"/>
    <property type="evidence" value="ECO:0007669"/>
    <property type="project" value="InterPro"/>
</dbReference>
<protein>
    <recommendedName>
        <fullName evidence="2">Aminotransferase-like plant mobile domain-containing protein</fullName>
    </recommendedName>
</protein>
<feature type="compositionally biased region" description="Basic and acidic residues" evidence="1">
    <location>
        <begin position="360"/>
        <end position="370"/>
    </location>
</feature>
<feature type="compositionally biased region" description="Basic residues" evidence="1">
    <location>
        <begin position="404"/>
        <end position="418"/>
    </location>
</feature>
<name>A0A445A195_ARAHY</name>
<feature type="domain" description="Aminotransferase-like plant mobile" evidence="2">
    <location>
        <begin position="3"/>
        <end position="299"/>
    </location>
</feature>
<evidence type="ECO:0000259" key="2">
    <source>
        <dbReference type="Pfam" id="PF10536"/>
    </source>
</evidence>
<comment type="caution">
    <text evidence="3">The sequence shown here is derived from an EMBL/GenBank/DDBJ whole genome shotgun (WGS) entry which is preliminary data.</text>
</comment>
<feature type="compositionally biased region" description="Basic and acidic residues" evidence="1">
    <location>
        <begin position="633"/>
        <end position="642"/>
    </location>
</feature>
<dbReference type="InterPro" id="IPR019557">
    <property type="entry name" value="AminoTfrase-like_pln_mobile"/>
</dbReference>
<feature type="region of interest" description="Disordered" evidence="1">
    <location>
        <begin position="596"/>
        <end position="648"/>
    </location>
</feature>
<reference evidence="3 4" key="1">
    <citation type="submission" date="2019-01" db="EMBL/GenBank/DDBJ databases">
        <title>Sequencing of cultivated peanut Arachis hypogaea provides insights into genome evolution and oil improvement.</title>
        <authorList>
            <person name="Chen X."/>
        </authorList>
    </citation>
    <scope>NUCLEOTIDE SEQUENCE [LARGE SCALE GENOMIC DNA]</scope>
    <source>
        <strain evidence="4">cv. Fuhuasheng</strain>
        <tissue evidence="3">Leaves</tissue>
    </source>
</reference>
<feature type="compositionally biased region" description="Gly residues" evidence="1">
    <location>
        <begin position="447"/>
        <end position="490"/>
    </location>
</feature>
<feature type="region of interest" description="Disordered" evidence="1">
    <location>
        <begin position="348"/>
        <end position="370"/>
    </location>
</feature>
<keyword evidence="4" id="KW-1185">Reference proteome</keyword>
<dbReference type="AlphaFoldDB" id="A0A445A195"/>
<feature type="compositionally biased region" description="Acidic residues" evidence="1">
    <location>
        <begin position="622"/>
        <end position="632"/>
    </location>
</feature>
<organism evidence="3 4">
    <name type="scientific">Arachis hypogaea</name>
    <name type="common">Peanut</name>
    <dbReference type="NCBI Taxonomy" id="3818"/>
    <lineage>
        <taxon>Eukaryota</taxon>
        <taxon>Viridiplantae</taxon>
        <taxon>Streptophyta</taxon>
        <taxon>Embryophyta</taxon>
        <taxon>Tracheophyta</taxon>
        <taxon>Spermatophyta</taxon>
        <taxon>Magnoliopsida</taxon>
        <taxon>eudicotyledons</taxon>
        <taxon>Gunneridae</taxon>
        <taxon>Pentapetalae</taxon>
        <taxon>rosids</taxon>
        <taxon>fabids</taxon>
        <taxon>Fabales</taxon>
        <taxon>Fabaceae</taxon>
        <taxon>Papilionoideae</taxon>
        <taxon>50 kb inversion clade</taxon>
        <taxon>dalbergioids sensu lato</taxon>
        <taxon>Dalbergieae</taxon>
        <taxon>Pterocarpus clade</taxon>
        <taxon>Arachis</taxon>
    </lineage>
</organism>
<dbReference type="PANTHER" id="PTHR46033:SF8">
    <property type="entry name" value="PROTEIN MAINTENANCE OF MERISTEMS-LIKE"/>
    <property type="match status" value="1"/>
</dbReference>
<dbReference type="InterPro" id="IPR044824">
    <property type="entry name" value="MAIN-like"/>
</dbReference>
<dbReference type="EMBL" id="SDMP01000013">
    <property type="protein sequence ID" value="RYR20214.1"/>
    <property type="molecule type" value="Genomic_DNA"/>
</dbReference>
<accession>A0A445A195</accession>
<feature type="region of interest" description="Disordered" evidence="1">
    <location>
        <begin position="399"/>
        <end position="490"/>
    </location>
</feature>
<sequence>MTGLYHLARLNETWFRLDEPLISAFVERWRLETHTFHMPFGECTITLQDVVYQLGLSIDGQYVSGCLTEFERYIQGGRLAWVWFQELLGVLPPADCIDKFTVRCSWMQETFGQIPDGADDATIQRYARAYIIMLLGTQLFGDKFGTRLHIRWLPYVARLEDMGGYNWGSATLSWLYRCMCRVANRNVVKLAGPLQLLQSWIFWRFPGFRPAGYDTVRWPLASRWSGYNLTSSERGPRFTWMPYNTPEVVQVVHPEILEPRHMVLWRSVTSLIYFAVIEWHQVDRVLPQFGGVQFWHFHWDSHADHVLRFDVVPNPSPSHDFLDWWAQHGQRFLSPELLLGDPRAVPIPGEALQRGPGRVPDMDRVDDVPDRRRVERRARVGTRRSGREWQWLDQAMEAGEGRGRVRAQRGRGGRRRPAGGRGGQDDDDGGDHGGGDGRGDHMSTDGGDAGGIPGGVGGQEHGTRGSGSLGGDWYGSGVGEDAGEGPSGGARGAFSDYFVGVPSDDQTLHESQTWVSPSRLLSDMLTSDGLDVEFRSSHFLEEISVIMQEDEAARQRQSAIGPQSHLVVDLNALPSGMPHKPFALGGTPPSAHLVGPQVVTGPSGPPPQTVGEFSRPPTLVVQEEEAVGDGADEDKLPVADRPRRVRRA</sequence>
<gene>
    <name evidence="3" type="ORF">Ahy_B03g065313</name>
</gene>
<dbReference type="PANTHER" id="PTHR46033">
    <property type="entry name" value="PROTEIN MAIN-LIKE 2"/>
    <property type="match status" value="1"/>
</dbReference>